<sequence>MTKPHLRAISIDDTEQEVPLSPAQKKFNDLIKQIGKRRAGLAEWENAMADFQKKYVDQFVPLDRELQELNGKLVRRLHEAWPQKGLTKGERTMLSEMIADMAHRLLGKQDDPELKLIYNQHSASDYDREAEEELHEVKQVIEEMLDIDLGDDLSSATPEEIMQKMEAMLEQREQEEMATAQAREERRASRKKSPRQRAAEVKLESERIELSQSIRAVYRKLASALHPDREPDAAERDRKTQLMQQVNQAYEKNDLLRLLELQLELEHIDQNALNGISAERLKHYNQILKEQLLELDQELSHVELHFKQVYGMPPYARVSPKGIVRDLNKEMSWMREDGKALRAALASFADVQQIKAWLKQERRQGF</sequence>
<dbReference type="InterPro" id="IPR036869">
    <property type="entry name" value="J_dom_sf"/>
</dbReference>
<keyword evidence="1" id="KW-0175">Coiled coil</keyword>
<dbReference type="SUPFAM" id="SSF46565">
    <property type="entry name" value="Chaperone J-domain"/>
    <property type="match status" value="1"/>
</dbReference>
<protein>
    <submittedName>
        <fullName evidence="3">Molecular chaperone DnaJ</fullName>
    </submittedName>
</protein>
<proteinExistence type="predicted"/>
<keyword evidence="4" id="KW-1185">Reference proteome</keyword>
<dbReference type="Gene3D" id="1.10.287.110">
    <property type="entry name" value="DnaJ domain"/>
    <property type="match status" value="1"/>
</dbReference>
<feature type="region of interest" description="Disordered" evidence="2">
    <location>
        <begin position="171"/>
        <end position="199"/>
    </location>
</feature>
<comment type="caution">
    <text evidence="3">The sequence shown here is derived from an EMBL/GenBank/DDBJ whole genome shotgun (WGS) entry which is preliminary data.</text>
</comment>
<organism evidence="3 4">
    <name type="scientific">Herbaspirillum aquaticum</name>
    <dbReference type="NCBI Taxonomy" id="568783"/>
    <lineage>
        <taxon>Bacteria</taxon>
        <taxon>Pseudomonadati</taxon>
        <taxon>Pseudomonadota</taxon>
        <taxon>Betaproteobacteria</taxon>
        <taxon>Burkholderiales</taxon>
        <taxon>Oxalobacteraceae</taxon>
        <taxon>Herbaspirillum</taxon>
    </lineage>
</organism>
<dbReference type="Proteomes" id="UP000214747">
    <property type="component" value="Unassembled WGS sequence"/>
</dbReference>
<evidence type="ECO:0000313" key="4">
    <source>
        <dbReference type="Proteomes" id="UP000214747"/>
    </source>
</evidence>
<reference evidence="3 4" key="1">
    <citation type="journal article" date="2010" name="Int. J. Syst. Evol. Microbiol.">
        <title>Reclassification of Herbaspirillum putei as a later heterotypic synonym of Herbaspirillum huttiense, with the description of H. huttiense subsp. huttiense subsp. nov. and H. huttiense subsp. putei subsp. nov., comb. nov., and description of Herbaspirillum aquaticum sp. nov.</title>
        <authorList>
            <person name="Dobritsa A.P."/>
            <person name="Reddy M.C."/>
            <person name="Samadpour M."/>
        </authorList>
    </citation>
    <scope>NUCLEOTIDE SEQUENCE [LARGE SCALE GENOMIC DNA]</scope>
    <source>
        <strain evidence="3 4">IEH 4430</strain>
    </source>
</reference>
<dbReference type="RefSeq" id="WP_088756203.1">
    <property type="nucleotide sequence ID" value="NZ_NJGV01000018.1"/>
</dbReference>
<evidence type="ECO:0000313" key="3">
    <source>
        <dbReference type="EMBL" id="OWY33393.1"/>
    </source>
</evidence>
<dbReference type="EMBL" id="NJGV01000018">
    <property type="protein sequence ID" value="OWY33393.1"/>
    <property type="molecule type" value="Genomic_DNA"/>
</dbReference>
<dbReference type="AlphaFoldDB" id="A0A225SQH6"/>
<evidence type="ECO:0000256" key="2">
    <source>
        <dbReference type="SAM" id="MobiDB-lite"/>
    </source>
</evidence>
<accession>A0A225SQH6</accession>
<dbReference type="CDD" id="cd06257">
    <property type="entry name" value="DnaJ"/>
    <property type="match status" value="1"/>
</dbReference>
<evidence type="ECO:0000256" key="1">
    <source>
        <dbReference type="SAM" id="Coils"/>
    </source>
</evidence>
<name>A0A225SQH6_9BURK</name>
<feature type="coiled-coil region" evidence="1">
    <location>
        <begin position="278"/>
        <end position="305"/>
    </location>
</feature>
<dbReference type="InterPro" id="IPR001623">
    <property type="entry name" value="DnaJ_domain"/>
</dbReference>
<gene>
    <name evidence="3" type="ORF">CEJ45_16840</name>
</gene>